<comment type="similarity">
    <text evidence="2">Belongs to the acyl-CoA dehydrogenase family.</text>
</comment>
<reference evidence="8 9" key="1">
    <citation type="submission" date="2016-10" db="EMBL/GenBank/DDBJ databases">
        <title>Comparative genome analysis of multiple Pseudomonas spp. focuses on biocontrol and plant growth promoting traits.</title>
        <authorList>
            <person name="Tao X.-Y."/>
            <person name="Taylor C.G."/>
        </authorList>
    </citation>
    <scope>NUCLEOTIDE SEQUENCE [LARGE SCALE GENOMIC DNA]</scope>
    <source>
        <strain evidence="8 9">29G9</strain>
    </source>
</reference>
<dbReference type="SUPFAM" id="SSF56645">
    <property type="entry name" value="Acyl-CoA dehydrogenase NM domain-like"/>
    <property type="match status" value="1"/>
</dbReference>
<dbReference type="PANTHER" id="PTHR43884">
    <property type="entry name" value="ACYL-COA DEHYDROGENASE"/>
    <property type="match status" value="1"/>
</dbReference>
<evidence type="ECO:0000259" key="7">
    <source>
        <dbReference type="Pfam" id="PF02771"/>
    </source>
</evidence>
<dbReference type="Pfam" id="PF00441">
    <property type="entry name" value="Acyl-CoA_dh_1"/>
    <property type="match status" value="1"/>
</dbReference>
<dbReference type="InterPro" id="IPR036250">
    <property type="entry name" value="AcylCo_DH-like_C"/>
</dbReference>
<evidence type="ECO:0000256" key="1">
    <source>
        <dbReference type="ARBA" id="ARBA00001974"/>
    </source>
</evidence>
<dbReference type="PANTHER" id="PTHR43884:SF20">
    <property type="entry name" value="ACYL-COA DEHYDROGENASE FADE28"/>
    <property type="match status" value="1"/>
</dbReference>
<dbReference type="AlphaFoldDB" id="A0A423ERM1"/>
<dbReference type="InterPro" id="IPR009075">
    <property type="entry name" value="AcylCo_DH/oxidase_C"/>
</dbReference>
<keyword evidence="4" id="KW-0274">FAD</keyword>
<dbReference type="RefSeq" id="WP_123718350.1">
    <property type="nucleotide sequence ID" value="NZ_MOAY01000081.1"/>
</dbReference>
<protein>
    <recommendedName>
        <fullName evidence="10">Acyl-CoA dehydrogenase</fullName>
    </recommendedName>
</protein>
<evidence type="ECO:0000256" key="5">
    <source>
        <dbReference type="ARBA" id="ARBA00023002"/>
    </source>
</evidence>
<evidence type="ECO:0000259" key="6">
    <source>
        <dbReference type="Pfam" id="PF00441"/>
    </source>
</evidence>
<feature type="domain" description="Acyl-CoA dehydrogenase/oxidase C-terminal" evidence="6">
    <location>
        <begin position="217"/>
        <end position="350"/>
    </location>
</feature>
<dbReference type="InterPro" id="IPR037069">
    <property type="entry name" value="AcylCoA_DH/ox_N_sf"/>
</dbReference>
<keyword evidence="3" id="KW-0285">Flavoprotein</keyword>
<dbReference type="Gene3D" id="1.20.140.10">
    <property type="entry name" value="Butyryl-CoA Dehydrogenase, subunit A, domain 3"/>
    <property type="match status" value="1"/>
</dbReference>
<accession>A0A423ERM1</accession>
<gene>
    <name evidence="8" type="ORF">BK648_24720</name>
</gene>
<organism evidence="8 9">
    <name type="scientific">Pseudomonas poae</name>
    <dbReference type="NCBI Taxonomy" id="200451"/>
    <lineage>
        <taxon>Bacteria</taxon>
        <taxon>Pseudomonadati</taxon>
        <taxon>Pseudomonadota</taxon>
        <taxon>Gammaproteobacteria</taxon>
        <taxon>Pseudomonadales</taxon>
        <taxon>Pseudomonadaceae</taxon>
        <taxon>Pseudomonas</taxon>
    </lineage>
</organism>
<evidence type="ECO:0000313" key="9">
    <source>
        <dbReference type="Proteomes" id="UP000284656"/>
    </source>
</evidence>
<evidence type="ECO:0000313" key="8">
    <source>
        <dbReference type="EMBL" id="ROM33965.1"/>
    </source>
</evidence>
<comment type="caution">
    <text evidence="8">The sequence shown here is derived from an EMBL/GenBank/DDBJ whole genome shotgun (WGS) entry which is preliminary data.</text>
</comment>
<dbReference type="InterPro" id="IPR013786">
    <property type="entry name" value="AcylCoA_DH/ox_N"/>
</dbReference>
<dbReference type="GO" id="GO:0050660">
    <property type="term" value="F:flavin adenine dinucleotide binding"/>
    <property type="evidence" value="ECO:0007669"/>
    <property type="project" value="InterPro"/>
</dbReference>
<dbReference type="Proteomes" id="UP000284656">
    <property type="component" value="Unassembled WGS sequence"/>
</dbReference>
<sequence>MNFDFSDDQRTLRDHARRFLSEASDLHALRLAILSGTGYDQKLWQQITEQGWQGVAIAEEHGGLGLGMLELCVLTEELGRSLSAVPFFSTVCLAAEVLKRCPSSISNPLLERIVTGEVIVSVDLITPDQRWSQTSLHYDDASLDGHSAPLAYGGNADFAILPALQDGEPTLVLLDLTQDAVTLSKLLALDEVVPFVRVQASSAKAALLCQGQAAIDVMTRVVNQAAVLTAFEQLGGAEVALETSRTYALERYTFGRQIGSYQAVKHKLADMAVKIELARSNAFYGAWALQAGSDEELAVAAALSRVSAGEAFEFAAEECLHLHGGIGYTWEADCHFFYKRARLLAVTLGNRTWIERLLSEGSLQTLHN</sequence>
<evidence type="ECO:0000256" key="4">
    <source>
        <dbReference type="ARBA" id="ARBA00022827"/>
    </source>
</evidence>
<dbReference type="Pfam" id="PF02771">
    <property type="entry name" value="Acyl-CoA_dh_N"/>
    <property type="match status" value="1"/>
</dbReference>
<evidence type="ECO:0000256" key="2">
    <source>
        <dbReference type="ARBA" id="ARBA00009347"/>
    </source>
</evidence>
<comment type="cofactor">
    <cofactor evidence="1">
        <name>FAD</name>
        <dbReference type="ChEBI" id="CHEBI:57692"/>
    </cofactor>
</comment>
<proteinExistence type="inferred from homology"/>
<dbReference type="EMBL" id="MOAY01000081">
    <property type="protein sequence ID" value="ROM33965.1"/>
    <property type="molecule type" value="Genomic_DNA"/>
</dbReference>
<dbReference type="Gene3D" id="1.10.540.10">
    <property type="entry name" value="Acyl-CoA dehydrogenase/oxidase, N-terminal domain"/>
    <property type="match status" value="1"/>
</dbReference>
<dbReference type="SUPFAM" id="SSF47203">
    <property type="entry name" value="Acyl-CoA dehydrogenase C-terminal domain-like"/>
    <property type="match status" value="1"/>
</dbReference>
<feature type="domain" description="Acyl-CoA dehydrogenase/oxidase N-terminal" evidence="7">
    <location>
        <begin position="6"/>
        <end position="96"/>
    </location>
</feature>
<keyword evidence="5" id="KW-0560">Oxidoreductase</keyword>
<evidence type="ECO:0000256" key="3">
    <source>
        <dbReference type="ARBA" id="ARBA00022630"/>
    </source>
</evidence>
<name>A0A423ERM1_9PSED</name>
<dbReference type="GO" id="GO:0003995">
    <property type="term" value="F:acyl-CoA dehydrogenase activity"/>
    <property type="evidence" value="ECO:0007669"/>
    <property type="project" value="TreeGrafter"/>
</dbReference>
<dbReference type="InterPro" id="IPR009100">
    <property type="entry name" value="AcylCoA_DH/oxidase_NM_dom_sf"/>
</dbReference>
<evidence type="ECO:0008006" key="10">
    <source>
        <dbReference type="Google" id="ProtNLM"/>
    </source>
</evidence>